<keyword evidence="3" id="KW-1185">Reference proteome</keyword>
<feature type="region of interest" description="Disordered" evidence="1">
    <location>
        <begin position="70"/>
        <end position="106"/>
    </location>
</feature>
<organism evidence="2 3">
    <name type="scientific">Burkholderia semiarida</name>
    <dbReference type="NCBI Taxonomy" id="2843303"/>
    <lineage>
        <taxon>Bacteria</taxon>
        <taxon>Pseudomonadati</taxon>
        <taxon>Pseudomonadota</taxon>
        <taxon>Betaproteobacteria</taxon>
        <taxon>Burkholderiales</taxon>
        <taxon>Burkholderiaceae</taxon>
        <taxon>Burkholderia</taxon>
        <taxon>Burkholderia cepacia complex</taxon>
    </lineage>
</organism>
<evidence type="ECO:0000313" key="3">
    <source>
        <dbReference type="Proteomes" id="UP001609186"/>
    </source>
</evidence>
<dbReference type="Proteomes" id="UP001609186">
    <property type="component" value="Unassembled WGS sequence"/>
</dbReference>
<accession>A0ABW7L3M5</accession>
<protein>
    <submittedName>
        <fullName evidence="2">Uncharacterized protein</fullName>
    </submittedName>
</protein>
<evidence type="ECO:0000313" key="2">
    <source>
        <dbReference type="EMBL" id="MFH5252672.1"/>
    </source>
</evidence>
<feature type="compositionally biased region" description="Low complexity" evidence="1">
    <location>
        <begin position="95"/>
        <end position="106"/>
    </location>
</feature>
<name>A0ABW7L3M5_9BURK</name>
<reference evidence="2 3" key="1">
    <citation type="submission" date="2024-10" db="EMBL/GenBank/DDBJ databases">
        <title>Burkholderia semiarida in Mexico.</title>
        <authorList>
            <person name="Estrada P."/>
        </authorList>
    </citation>
    <scope>NUCLEOTIDE SEQUENCE [LARGE SCALE GENOMIC DNA]</scope>
    <source>
        <strain evidence="2 3">CLM7-1</strain>
    </source>
</reference>
<dbReference type="EMBL" id="JBIMPM010000017">
    <property type="protein sequence ID" value="MFH5252672.1"/>
    <property type="molecule type" value="Genomic_DNA"/>
</dbReference>
<sequence length="106" mass="11813">MRAHRPGTAITPMRRTYRHSIAIAPGRHDFGQCMCVDAMRGMHELRRPMPMRGIVHFGIVRASIGARSGRTRQCTAVDRRQRPTAIPKRTIDSNAAPAISARPSAR</sequence>
<proteinExistence type="predicted"/>
<evidence type="ECO:0000256" key="1">
    <source>
        <dbReference type="SAM" id="MobiDB-lite"/>
    </source>
</evidence>
<dbReference type="RefSeq" id="WP_185716542.1">
    <property type="nucleotide sequence ID" value="NZ_JBIMPM010000017.1"/>
</dbReference>
<gene>
    <name evidence="2" type="ORF">ACGTRS_15710</name>
</gene>
<comment type="caution">
    <text evidence="2">The sequence shown here is derived from an EMBL/GenBank/DDBJ whole genome shotgun (WGS) entry which is preliminary data.</text>
</comment>